<comment type="caution">
    <text evidence="1">The sequence shown here is derived from an EMBL/GenBank/DDBJ whole genome shotgun (WGS) entry which is preliminary data.</text>
</comment>
<reference evidence="1 2" key="1">
    <citation type="submission" date="2019-05" db="EMBL/GenBank/DDBJ databases">
        <title>Another draft genome of Portunus trituberculatus and its Hox gene families provides insights of decapod evolution.</title>
        <authorList>
            <person name="Jeong J.-H."/>
            <person name="Song I."/>
            <person name="Kim S."/>
            <person name="Choi T."/>
            <person name="Kim D."/>
            <person name="Ryu S."/>
            <person name="Kim W."/>
        </authorList>
    </citation>
    <scope>NUCLEOTIDE SEQUENCE [LARGE SCALE GENOMIC DNA]</scope>
    <source>
        <tissue evidence="1">Muscle</tissue>
    </source>
</reference>
<dbReference type="AlphaFoldDB" id="A0A5B7FNV4"/>
<evidence type="ECO:0000313" key="1">
    <source>
        <dbReference type="EMBL" id="MPC46588.1"/>
    </source>
</evidence>
<proteinExistence type="predicted"/>
<protein>
    <submittedName>
        <fullName evidence="1">Uncharacterized protein</fullName>
    </submittedName>
</protein>
<name>A0A5B7FNV4_PORTR</name>
<dbReference type="Proteomes" id="UP000324222">
    <property type="component" value="Unassembled WGS sequence"/>
</dbReference>
<sequence length="127" mass="14608">MRLHPVRPRFSTKAVVCEKGYEKEESCAARSWEEGRHAASKIKRAVGMKIAVEDSKRCNTAAVKKRLKTILCCRDIFLPQKSHLRHCRRTHLTLNTIAITSARERILFSCLGQHGKSPMYIRIQYKA</sequence>
<dbReference type="EMBL" id="VSRR010007279">
    <property type="protein sequence ID" value="MPC46588.1"/>
    <property type="molecule type" value="Genomic_DNA"/>
</dbReference>
<organism evidence="1 2">
    <name type="scientific">Portunus trituberculatus</name>
    <name type="common">Swimming crab</name>
    <name type="synonym">Neptunus trituberculatus</name>
    <dbReference type="NCBI Taxonomy" id="210409"/>
    <lineage>
        <taxon>Eukaryota</taxon>
        <taxon>Metazoa</taxon>
        <taxon>Ecdysozoa</taxon>
        <taxon>Arthropoda</taxon>
        <taxon>Crustacea</taxon>
        <taxon>Multicrustacea</taxon>
        <taxon>Malacostraca</taxon>
        <taxon>Eumalacostraca</taxon>
        <taxon>Eucarida</taxon>
        <taxon>Decapoda</taxon>
        <taxon>Pleocyemata</taxon>
        <taxon>Brachyura</taxon>
        <taxon>Eubrachyura</taxon>
        <taxon>Portunoidea</taxon>
        <taxon>Portunidae</taxon>
        <taxon>Portuninae</taxon>
        <taxon>Portunus</taxon>
    </lineage>
</organism>
<keyword evidence="2" id="KW-1185">Reference proteome</keyword>
<gene>
    <name evidence="1" type="ORF">E2C01_040310</name>
</gene>
<evidence type="ECO:0000313" key="2">
    <source>
        <dbReference type="Proteomes" id="UP000324222"/>
    </source>
</evidence>
<accession>A0A5B7FNV4</accession>